<reference evidence="4 5" key="1">
    <citation type="submission" date="2023-11" db="EMBL/GenBank/DDBJ databases">
        <title>MicrobeMod: A computational toolkit for identifying prokaryotic methylation and restriction-modification with nanopore sequencing.</title>
        <authorList>
            <person name="Crits-Christoph A."/>
            <person name="Kang S.C."/>
            <person name="Lee H."/>
            <person name="Ostrov N."/>
        </authorList>
    </citation>
    <scope>NUCLEOTIDE SEQUENCE [LARGE SCALE GENOMIC DNA]</scope>
    <source>
        <strain evidence="4 5">ATCC 43984</strain>
    </source>
</reference>
<accession>A0ABZ0Y7Z8</accession>
<dbReference type="SMART" id="SM00267">
    <property type="entry name" value="GGDEF"/>
    <property type="match status" value="1"/>
</dbReference>
<evidence type="ECO:0000313" key="5">
    <source>
        <dbReference type="Proteomes" id="UP001321908"/>
    </source>
</evidence>
<organism evidence="4 5">
    <name type="scientific">Chromohalobacter canadensis</name>
    <dbReference type="NCBI Taxonomy" id="141389"/>
    <lineage>
        <taxon>Bacteria</taxon>
        <taxon>Pseudomonadati</taxon>
        <taxon>Pseudomonadota</taxon>
        <taxon>Gammaproteobacteria</taxon>
        <taxon>Oceanospirillales</taxon>
        <taxon>Halomonadaceae</taxon>
        <taxon>Chromohalobacter</taxon>
    </lineage>
</organism>
<evidence type="ECO:0000259" key="3">
    <source>
        <dbReference type="PROSITE" id="PS50887"/>
    </source>
</evidence>
<dbReference type="InterPro" id="IPR013655">
    <property type="entry name" value="PAS_fold_3"/>
</dbReference>
<feature type="domain" description="GGDEF" evidence="3">
    <location>
        <begin position="211"/>
        <end position="344"/>
    </location>
</feature>
<dbReference type="InterPro" id="IPR043128">
    <property type="entry name" value="Rev_trsase/Diguanyl_cyclase"/>
</dbReference>
<sequence length="615" mass="70629">MSGHDVAFRRWLVLRCHKLARRWQRFRARWSEAQSDSARDDIELVRRQYLESEQRFRSLLESLPRVAVQGYDRERRVIYWNEASTKLYGYGAAEAQGQPLEELIIPESMREPVIQAHRAWMREGIEIPAEELELQHKSGEPVSVFSHHVMLGEHTENPLMFCVDVDLSAQKRAYRELDFATRFDALTRLPNRQTFEVQLDEVIVYCRRQSVGMILIYLDIDDFVAINDALSYEQGDRLLVELSRRLHQVMGASDIMSRLSGDEFVIAFPMFQRNEVLLQLVHKIQEVFRSPFLMDGSRHQVTACLGISLYPDNGETAHELIRNADVAKNRAKLDGHGSVCFFDQKLHDQLLYQHRLVDRLTKALDSGELSLHYQPQVSAASGRIENLEALLRWQPVEGPPISPAEFIPLAERSGLIHRLGDWVMETACQQRVLWRNAGLDIGRIDINFSGRQMSRPDIFQRFEDCLTRHGLGPQDIGLELTENVLIEADEHILEGLRRLHDLGFRIAIDDFGTGYSSLSYLKHFPVTALKIDRTFVRDAPEQPKDRAIMEAAIFIGHRLGLEVVAEGVENREQLALIREMRCDLVQGFYFFRPMPALEMERVLGGLVTGHPGVSG</sequence>
<dbReference type="PANTHER" id="PTHR44757:SF2">
    <property type="entry name" value="BIOFILM ARCHITECTURE MAINTENANCE PROTEIN MBAA"/>
    <property type="match status" value="1"/>
</dbReference>
<evidence type="ECO:0000313" key="4">
    <source>
        <dbReference type="EMBL" id="WQH07729.1"/>
    </source>
</evidence>
<dbReference type="Proteomes" id="UP001321908">
    <property type="component" value="Chromosome"/>
</dbReference>
<dbReference type="RefSeq" id="WP_246924452.1">
    <property type="nucleotide sequence ID" value="NZ_JAKGAL010000013.1"/>
</dbReference>
<feature type="domain" description="EAL" evidence="2">
    <location>
        <begin position="353"/>
        <end position="607"/>
    </location>
</feature>
<dbReference type="Pfam" id="PF08447">
    <property type="entry name" value="PAS_3"/>
    <property type="match status" value="1"/>
</dbReference>
<dbReference type="Pfam" id="PF00990">
    <property type="entry name" value="GGDEF"/>
    <property type="match status" value="1"/>
</dbReference>
<dbReference type="SMART" id="SM00052">
    <property type="entry name" value="EAL"/>
    <property type="match status" value="1"/>
</dbReference>
<dbReference type="CDD" id="cd01949">
    <property type="entry name" value="GGDEF"/>
    <property type="match status" value="1"/>
</dbReference>
<dbReference type="PANTHER" id="PTHR44757">
    <property type="entry name" value="DIGUANYLATE CYCLASE DGCP"/>
    <property type="match status" value="1"/>
</dbReference>
<name>A0ABZ0Y7Z8_9GAMM</name>
<dbReference type="Gene3D" id="3.30.450.20">
    <property type="entry name" value="PAS domain"/>
    <property type="match status" value="1"/>
</dbReference>
<feature type="domain" description="PAS" evidence="1">
    <location>
        <begin position="52"/>
        <end position="108"/>
    </location>
</feature>
<dbReference type="SMART" id="SM00091">
    <property type="entry name" value="PAS"/>
    <property type="match status" value="1"/>
</dbReference>
<dbReference type="InterPro" id="IPR001633">
    <property type="entry name" value="EAL_dom"/>
</dbReference>
<dbReference type="Gene3D" id="3.30.70.270">
    <property type="match status" value="1"/>
</dbReference>
<protein>
    <submittedName>
        <fullName evidence="4">EAL domain-containing protein</fullName>
    </submittedName>
</protein>
<dbReference type="InterPro" id="IPR000014">
    <property type="entry name" value="PAS"/>
</dbReference>
<evidence type="ECO:0000259" key="1">
    <source>
        <dbReference type="PROSITE" id="PS50112"/>
    </source>
</evidence>
<dbReference type="Pfam" id="PF00563">
    <property type="entry name" value="EAL"/>
    <property type="match status" value="1"/>
</dbReference>
<gene>
    <name evidence="4" type="ORF">SR908_09485</name>
</gene>
<dbReference type="InterPro" id="IPR035919">
    <property type="entry name" value="EAL_sf"/>
</dbReference>
<dbReference type="NCBIfam" id="TIGR00254">
    <property type="entry name" value="GGDEF"/>
    <property type="match status" value="1"/>
</dbReference>
<dbReference type="InterPro" id="IPR029787">
    <property type="entry name" value="Nucleotide_cyclase"/>
</dbReference>
<dbReference type="PROSITE" id="PS50883">
    <property type="entry name" value="EAL"/>
    <property type="match status" value="1"/>
</dbReference>
<dbReference type="NCBIfam" id="TIGR00229">
    <property type="entry name" value="sensory_box"/>
    <property type="match status" value="1"/>
</dbReference>
<dbReference type="CDD" id="cd01948">
    <property type="entry name" value="EAL"/>
    <property type="match status" value="1"/>
</dbReference>
<dbReference type="CDD" id="cd00130">
    <property type="entry name" value="PAS"/>
    <property type="match status" value="1"/>
</dbReference>
<dbReference type="InterPro" id="IPR052155">
    <property type="entry name" value="Biofilm_reg_signaling"/>
</dbReference>
<evidence type="ECO:0000259" key="2">
    <source>
        <dbReference type="PROSITE" id="PS50883"/>
    </source>
</evidence>
<dbReference type="PROSITE" id="PS50112">
    <property type="entry name" value="PAS"/>
    <property type="match status" value="1"/>
</dbReference>
<dbReference type="Gene3D" id="3.20.20.450">
    <property type="entry name" value="EAL domain"/>
    <property type="match status" value="1"/>
</dbReference>
<dbReference type="SUPFAM" id="SSF55073">
    <property type="entry name" value="Nucleotide cyclase"/>
    <property type="match status" value="1"/>
</dbReference>
<dbReference type="SUPFAM" id="SSF55785">
    <property type="entry name" value="PYP-like sensor domain (PAS domain)"/>
    <property type="match status" value="1"/>
</dbReference>
<dbReference type="PROSITE" id="PS50887">
    <property type="entry name" value="GGDEF"/>
    <property type="match status" value="1"/>
</dbReference>
<dbReference type="EMBL" id="CP140151">
    <property type="protein sequence ID" value="WQH07729.1"/>
    <property type="molecule type" value="Genomic_DNA"/>
</dbReference>
<proteinExistence type="predicted"/>
<dbReference type="SUPFAM" id="SSF141868">
    <property type="entry name" value="EAL domain-like"/>
    <property type="match status" value="1"/>
</dbReference>
<dbReference type="InterPro" id="IPR035965">
    <property type="entry name" value="PAS-like_dom_sf"/>
</dbReference>
<dbReference type="InterPro" id="IPR000160">
    <property type="entry name" value="GGDEF_dom"/>
</dbReference>
<keyword evidence="5" id="KW-1185">Reference proteome</keyword>